<evidence type="ECO:0000313" key="2">
    <source>
        <dbReference type="Proteomes" id="UP000054538"/>
    </source>
</evidence>
<protein>
    <submittedName>
        <fullName evidence="1">Uncharacterized protein</fullName>
    </submittedName>
</protein>
<dbReference type="InParanoid" id="A0A0D0CJE4"/>
<reference evidence="2" key="2">
    <citation type="submission" date="2015-01" db="EMBL/GenBank/DDBJ databases">
        <title>Evolutionary Origins and Diversification of the Mycorrhizal Mutualists.</title>
        <authorList>
            <consortium name="DOE Joint Genome Institute"/>
            <consortium name="Mycorrhizal Genomics Consortium"/>
            <person name="Kohler A."/>
            <person name="Kuo A."/>
            <person name="Nagy L.G."/>
            <person name="Floudas D."/>
            <person name="Copeland A."/>
            <person name="Barry K.W."/>
            <person name="Cichocki N."/>
            <person name="Veneault-Fourrey C."/>
            <person name="LaButti K."/>
            <person name="Lindquist E.A."/>
            <person name="Lipzen A."/>
            <person name="Lundell T."/>
            <person name="Morin E."/>
            <person name="Murat C."/>
            <person name="Riley R."/>
            <person name="Ohm R."/>
            <person name="Sun H."/>
            <person name="Tunlid A."/>
            <person name="Henrissat B."/>
            <person name="Grigoriev I.V."/>
            <person name="Hibbett D.S."/>
            <person name="Martin F."/>
        </authorList>
    </citation>
    <scope>NUCLEOTIDE SEQUENCE [LARGE SCALE GENOMIC DNA]</scope>
    <source>
        <strain evidence="2">Ve08.2h10</strain>
    </source>
</reference>
<dbReference type="EMBL" id="KN828191">
    <property type="protein sequence ID" value="KIK75323.1"/>
    <property type="molecule type" value="Genomic_DNA"/>
</dbReference>
<keyword evidence="2" id="KW-1185">Reference proteome</keyword>
<reference evidence="1 2" key="1">
    <citation type="submission" date="2014-04" db="EMBL/GenBank/DDBJ databases">
        <authorList>
            <consortium name="DOE Joint Genome Institute"/>
            <person name="Kuo A."/>
            <person name="Kohler A."/>
            <person name="Jargeat P."/>
            <person name="Nagy L.G."/>
            <person name="Floudas D."/>
            <person name="Copeland A."/>
            <person name="Barry K.W."/>
            <person name="Cichocki N."/>
            <person name="Veneault-Fourrey C."/>
            <person name="LaButti K."/>
            <person name="Lindquist E.A."/>
            <person name="Lipzen A."/>
            <person name="Lundell T."/>
            <person name="Morin E."/>
            <person name="Murat C."/>
            <person name="Sun H."/>
            <person name="Tunlid A."/>
            <person name="Henrissat B."/>
            <person name="Grigoriev I.V."/>
            <person name="Hibbett D.S."/>
            <person name="Martin F."/>
            <person name="Nordberg H.P."/>
            <person name="Cantor M.N."/>
            <person name="Hua S.X."/>
        </authorList>
    </citation>
    <scope>NUCLEOTIDE SEQUENCE [LARGE SCALE GENOMIC DNA]</scope>
    <source>
        <strain evidence="1 2">Ve08.2h10</strain>
    </source>
</reference>
<dbReference type="Proteomes" id="UP000054538">
    <property type="component" value="Unassembled WGS sequence"/>
</dbReference>
<dbReference type="HOGENOM" id="CLU_3129846_0_0_1"/>
<evidence type="ECO:0000313" key="1">
    <source>
        <dbReference type="EMBL" id="KIK75323.1"/>
    </source>
</evidence>
<accession>A0A0D0CJE4</accession>
<dbReference type="AlphaFoldDB" id="A0A0D0CJE4"/>
<sequence>DKTECSQILHQPMEPPMHAPQIQLLDHFATYQPELLWKKLHIDPKIFKCL</sequence>
<organism evidence="1 2">
    <name type="scientific">Paxillus rubicundulus Ve08.2h10</name>
    <dbReference type="NCBI Taxonomy" id="930991"/>
    <lineage>
        <taxon>Eukaryota</taxon>
        <taxon>Fungi</taxon>
        <taxon>Dikarya</taxon>
        <taxon>Basidiomycota</taxon>
        <taxon>Agaricomycotina</taxon>
        <taxon>Agaricomycetes</taxon>
        <taxon>Agaricomycetidae</taxon>
        <taxon>Boletales</taxon>
        <taxon>Paxilineae</taxon>
        <taxon>Paxillaceae</taxon>
        <taxon>Paxillus</taxon>
    </lineage>
</organism>
<proteinExistence type="predicted"/>
<name>A0A0D0CJE4_9AGAM</name>
<gene>
    <name evidence="1" type="ORF">PAXRUDRAFT_173184</name>
</gene>
<feature type="non-terminal residue" evidence="1">
    <location>
        <position position="1"/>
    </location>
</feature>